<evidence type="ECO:0008006" key="3">
    <source>
        <dbReference type="Google" id="ProtNLM"/>
    </source>
</evidence>
<reference evidence="1 2" key="1">
    <citation type="journal article" date="2019" name="Sci. Rep.">
        <title>Orb-weaving spider Araneus ventricosus genome elucidates the spidroin gene catalogue.</title>
        <authorList>
            <person name="Kono N."/>
            <person name="Nakamura H."/>
            <person name="Ohtoshi R."/>
            <person name="Moran D.A.P."/>
            <person name="Shinohara A."/>
            <person name="Yoshida Y."/>
            <person name="Fujiwara M."/>
            <person name="Mori M."/>
            <person name="Tomita M."/>
            <person name="Arakawa K."/>
        </authorList>
    </citation>
    <scope>NUCLEOTIDE SEQUENCE [LARGE SCALE GENOMIC DNA]</scope>
</reference>
<keyword evidence="2" id="KW-1185">Reference proteome</keyword>
<dbReference type="OrthoDB" id="6767230at2759"/>
<protein>
    <recommendedName>
        <fullName evidence="3">DUF4371 domain-containing protein</fullName>
    </recommendedName>
</protein>
<sequence length="96" mass="10771">MAGHETGVLARIREKYPSAVYFHCESHRLDLVANYLNSVQEIRNTVSAIKKSFGSLEKVHCVGKQYPTFQCPVKLGGHTNIHQSGYSKKIVLRNKG</sequence>
<gene>
    <name evidence="1" type="ORF">AVEN_233381_1</name>
</gene>
<dbReference type="AlphaFoldDB" id="A0A4Y2MIT5"/>
<dbReference type="EMBL" id="BGPR01007373">
    <property type="protein sequence ID" value="GBN26344.1"/>
    <property type="molecule type" value="Genomic_DNA"/>
</dbReference>
<evidence type="ECO:0000313" key="2">
    <source>
        <dbReference type="Proteomes" id="UP000499080"/>
    </source>
</evidence>
<proteinExistence type="predicted"/>
<accession>A0A4Y2MIT5</accession>
<dbReference type="Proteomes" id="UP000499080">
    <property type="component" value="Unassembled WGS sequence"/>
</dbReference>
<evidence type="ECO:0000313" key="1">
    <source>
        <dbReference type="EMBL" id="GBN26344.1"/>
    </source>
</evidence>
<name>A0A4Y2MIT5_ARAVE</name>
<comment type="caution">
    <text evidence="1">The sequence shown here is derived from an EMBL/GenBank/DDBJ whole genome shotgun (WGS) entry which is preliminary data.</text>
</comment>
<organism evidence="1 2">
    <name type="scientific">Araneus ventricosus</name>
    <name type="common">Orbweaver spider</name>
    <name type="synonym">Epeira ventricosa</name>
    <dbReference type="NCBI Taxonomy" id="182803"/>
    <lineage>
        <taxon>Eukaryota</taxon>
        <taxon>Metazoa</taxon>
        <taxon>Ecdysozoa</taxon>
        <taxon>Arthropoda</taxon>
        <taxon>Chelicerata</taxon>
        <taxon>Arachnida</taxon>
        <taxon>Araneae</taxon>
        <taxon>Araneomorphae</taxon>
        <taxon>Entelegynae</taxon>
        <taxon>Araneoidea</taxon>
        <taxon>Araneidae</taxon>
        <taxon>Araneus</taxon>
    </lineage>
</organism>